<dbReference type="RefSeq" id="WP_046591813.1">
    <property type="nucleotide sequence ID" value="NZ_LAVA02000040.1"/>
</dbReference>
<dbReference type="STRING" id="1428628.WN71_018640"/>
<name>A0A1J4NVP5_9ACTN</name>
<protein>
    <submittedName>
        <fullName evidence="1">Uncharacterized protein</fullName>
    </submittedName>
</protein>
<dbReference type="Pfam" id="PF20120">
    <property type="entry name" value="DUF6510"/>
    <property type="match status" value="1"/>
</dbReference>
<dbReference type="EMBL" id="LAVA02000040">
    <property type="protein sequence ID" value="OIJ66411.1"/>
    <property type="molecule type" value="Genomic_DNA"/>
</dbReference>
<sequence>MQDSTPRLDGNCLAGPLSEILAVEPTTAWWRCPVCARSGPLAQLHVYGPEPGLTARCPDCAYIALRLVREGPHVWLTLGTGEGAFRFTSARPA</sequence>
<evidence type="ECO:0000313" key="2">
    <source>
        <dbReference type="Proteomes" id="UP000034196"/>
    </source>
</evidence>
<organism evidence="1 2">
    <name type="scientific">Streptomyces mangrovisoli</name>
    <dbReference type="NCBI Taxonomy" id="1428628"/>
    <lineage>
        <taxon>Bacteria</taxon>
        <taxon>Bacillati</taxon>
        <taxon>Actinomycetota</taxon>
        <taxon>Actinomycetes</taxon>
        <taxon>Kitasatosporales</taxon>
        <taxon>Streptomycetaceae</taxon>
        <taxon>Streptomyces</taxon>
    </lineage>
</organism>
<proteinExistence type="predicted"/>
<dbReference type="AlphaFoldDB" id="A0A1J4NVP5"/>
<dbReference type="Proteomes" id="UP000034196">
    <property type="component" value="Unassembled WGS sequence"/>
</dbReference>
<dbReference type="OrthoDB" id="165401at2"/>
<accession>A0A1J4NVP5</accession>
<gene>
    <name evidence="1" type="ORF">WN71_018640</name>
</gene>
<keyword evidence="2" id="KW-1185">Reference proteome</keyword>
<dbReference type="InterPro" id="IPR045423">
    <property type="entry name" value="DUF6510"/>
</dbReference>
<reference evidence="1" key="1">
    <citation type="submission" date="2016-10" db="EMBL/GenBank/DDBJ databases">
        <title>Genome sequence of Streptomyces mangrovisoli MUSC 149.</title>
        <authorList>
            <person name="Lee L.-H."/>
            <person name="Ser H.-L."/>
        </authorList>
    </citation>
    <scope>NUCLEOTIDE SEQUENCE [LARGE SCALE GENOMIC DNA]</scope>
    <source>
        <strain evidence="1">MUSC 149</strain>
    </source>
</reference>
<comment type="caution">
    <text evidence="1">The sequence shown here is derived from an EMBL/GenBank/DDBJ whole genome shotgun (WGS) entry which is preliminary data.</text>
</comment>
<evidence type="ECO:0000313" key="1">
    <source>
        <dbReference type="EMBL" id="OIJ66411.1"/>
    </source>
</evidence>